<dbReference type="SMART" id="SM00327">
    <property type="entry name" value="VWA"/>
    <property type="match status" value="1"/>
</dbReference>
<dbReference type="SUPFAM" id="SSF56925">
    <property type="entry name" value="OMPA-like"/>
    <property type="match status" value="1"/>
</dbReference>
<dbReference type="InterPro" id="IPR002035">
    <property type="entry name" value="VWF_A"/>
</dbReference>
<feature type="chain" id="PRO_5047312403" evidence="4">
    <location>
        <begin position="20"/>
        <end position="950"/>
    </location>
</feature>
<proteinExistence type="predicted"/>
<feature type="region of interest" description="Disordered" evidence="3">
    <location>
        <begin position="623"/>
        <end position="650"/>
    </location>
</feature>
<evidence type="ECO:0000259" key="5">
    <source>
        <dbReference type="PROSITE" id="PS50234"/>
    </source>
</evidence>
<dbReference type="NCBIfam" id="NF041940">
    <property type="entry name" value="choice_anch_X"/>
    <property type="match status" value="1"/>
</dbReference>
<dbReference type="Pfam" id="PF13505">
    <property type="entry name" value="OMP_b-brl"/>
    <property type="match status" value="1"/>
</dbReference>
<dbReference type="InterPro" id="IPR011250">
    <property type="entry name" value="OMP/PagP_B-barrel"/>
</dbReference>
<dbReference type="InterPro" id="IPR036465">
    <property type="entry name" value="vWFA_dom_sf"/>
</dbReference>
<evidence type="ECO:0000256" key="2">
    <source>
        <dbReference type="ARBA" id="ARBA00022729"/>
    </source>
</evidence>
<dbReference type="InterPro" id="IPR027385">
    <property type="entry name" value="Beta-barrel_OMP"/>
</dbReference>
<gene>
    <name evidence="6" type="ORF">N4261_04330</name>
</gene>
<comment type="subcellular location">
    <subcellularLocation>
        <location evidence="1">Cell outer membrane</location>
    </subcellularLocation>
</comment>
<evidence type="ECO:0000313" key="7">
    <source>
        <dbReference type="Proteomes" id="UP001064933"/>
    </source>
</evidence>
<dbReference type="PROSITE" id="PS50234">
    <property type="entry name" value="VWFA"/>
    <property type="match status" value="1"/>
</dbReference>
<dbReference type="InterPro" id="IPR051266">
    <property type="entry name" value="CLCR"/>
</dbReference>
<evidence type="ECO:0000256" key="4">
    <source>
        <dbReference type="SAM" id="SignalP"/>
    </source>
</evidence>
<evidence type="ECO:0000256" key="3">
    <source>
        <dbReference type="SAM" id="MobiDB-lite"/>
    </source>
</evidence>
<dbReference type="EMBL" id="CP104562">
    <property type="protein sequence ID" value="UXH79172.1"/>
    <property type="molecule type" value="Genomic_DNA"/>
</dbReference>
<evidence type="ECO:0000313" key="6">
    <source>
        <dbReference type="EMBL" id="UXH79172.1"/>
    </source>
</evidence>
<organism evidence="6 7">
    <name type="scientific">Roseateles amylovorans</name>
    <dbReference type="NCBI Taxonomy" id="2978473"/>
    <lineage>
        <taxon>Bacteria</taxon>
        <taxon>Pseudomonadati</taxon>
        <taxon>Pseudomonadota</taxon>
        <taxon>Betaproteobacteria</taxon>
        <taxon>Burkholderiales</taxon>
        <taxon>Sphaerotilaceae</taxon>
        <taxon>Roseateles</taxon>
    </lineage>
</organism>
<dbReference type="RefSeq" id="WP_261758992.1">
    <property type="nucleotide sequence ID" value="NZ_CP104562.2"/>
</dbReference>
<keyword evidence="2 4" id="KW-0732">Signal</keyword>
<dbReference type="CDD" id="cd00198">
    <property type="entry name" value="vWFA"/>
    <property type="match status" value="1"/>
</dbReference>
<feature type="compositionally biased region" description="Polar residues" evidence="3">
    <location>
        <begin position="625"/>
        <end position="650"/>
    </location>
</feature>
<accession>A0ABY6B192</accession>
<feature type="signal peptide" evidence="4">
    <location>
        <begin position="1"/>
        <end position="19"/>
    </location>
</feature>
<keyword evidence="7" id="KW-1185">Reference proteome</keyword>
<evidence type="ECO:0000256" key="1">
    <source>
        <dbReference type="ARBA" id="ARBA00004442"/>
    </source>
</evidence>
<dbReference type="Pfam" id="PF00092">
    <property type="entry name" value="VWA"/>
    <property type="match status" value="1"/>
</dbReference>
<dbReference type="PANTHER" id="PTHR10579:SF102">
    <property type="entry name" value="EXPRESSED PROTEIN"/>
    <property type="match status" value="1"/>
</dbReference>
<reference evidence="6" key="1">
    <citation type="submission" date="2022-10" db="EMBL/GenBank/DDBJ databases">
        <title>Characterization and whole genome sequencing of a new Roseateles species, isolated from fresh water.</title>
        <authorList>
            <person name="Guliayeva D.Y."/>
            <person name="Akhremchuk A.E."/>
            <person name="Sikolenko M.A."/>
            <person name="Valentovich L.N."/>
            <person name="Sidarenka A.V."/>
        </authorList>
    </citation>
    <scope>NUCLEOTIDE SEQUENCE</scope>
    <source>
        <strain evidence="6">BIM B-1768</strain>
    </source>
</reference>
<protein>
    <submittedName>
        <fullName evidence="6">Outer membrane beta-barrel protein</fullName>
    </submittedName>
</protein>
<dbReference type="PANTHER" id="PTHR10579">
    <property type="entry name" value="CALCIUM-ACTIVATED CHLORIDE CHANNEL REGULATOR"/>
    <property type="match status" value="1"/>
</dbReference>
<dbReference type="Gene3D" id="2.40.160.20">
    <property type="match status" value="1"/>
</dbReference>
<name>A0ABY6B192_9BURK</name>
<dbReference type="Gene3D" id="3.40.50.410">
    <property type="entry name" value="von Willebrand factor, type A domain"/>
    <property type="match status" value="1"/>
</dbReference>
<sequence>MKSAVLVFAVAATATGLLASDARADATVAFVINDRPAKVPVARVRWNFALAGAPAGASASINGVAASVGMGFVSLPNGDRFRLDGAPTMNSGQAVSLLYEARSHFDPSDFCQLKAGLPANTLPKTVTVNFSGPQITQHALGAYTVAGVTKATTLLCQQAKRRVQDGYAVNTPPPAPAPAAPQRLPLDVILVLDKSGSMGWELPGSAPNSLPTRWTALGTALDQFVALWDQASESGVTGDRLGLVHFDSTGQPADFGGGSIFRTRGNWASLLAQAKGKSPGGSTAIGDGLNKAIGKWVSDPANFDAAVILMTDGEQNVDPRIAKIAGTDDWALGAVGAPVAGTDELYRKGLPIQTIGFGTPASIETDLLSGIAAQTAGTSIVTATATGLSTAMQDVLLQALKGNTLGLLARTTGTVAGIGAPPIRLRSLPAAAGASAPTGPLSAPIPLQVDPSVRRVTVVLDWVGRSNLFRLWLQPPGGTAIKPSLQKLGSSWLVASVDVPADGPGGEWNALVEGNDISAPTPFRLSAYAVDSRLKYALNFGRDSSGTGDAIPLMVEATYDGKPLTGIAGGIRIRPASPAESAGNILHAAATAGPDPRPDQSATTAKALSLAVTDKLLERIEPKPTGQQLILSDAGTSGDTSANDGVYTGSVSDTRVPGRYRFDVALEWDDPRTGKVRRIESIERVVSAIPNSGQTVVAIAAPTGDGVYQVKVTPRDRFGNHVGPGYGRVVQVKVSGSGIVGPVADPLQTGDYTVRISGVAPGTTPGLDIWVDGRPVRTGQPLKPGTSGGEYGPIPGPGPGPGSSPYALWLAGGIAIPHGKFADTQSTGPALAIGIDYAFSSDMSLEGTVSWHRLDGKTGQPNAKVTQVGLNGKWYFSPGTGPMRPFATLGAGVYSFDPGKSRLGFNIGLGGQWQVAPQWSVEGRYQLHAVTSNSPQSVHSTLLLGLRYSY</sequence>
<feature type="region of interest" description="Disordered" evidence="3">
    <location>
        <begin position="780"/>
        <end position="799"/>
    </location>
</feature>
<feature type="domain" description="VWFA" evidence="5">
    <location>
        <begin position="187"/>
        <end position="400"/>
    </location>
</feature>
<dbReference type="Proteomes" id="UP001064933">
    <property type="component" value="Chromosome"/>
</dbReference>
<dbReference type="SUPFAM" id="SSF53300">
    <property type="entry name" value="vWA-like"/>
    <property type="match status" value="1"/>
</dbReference>